<evidence type="ECO:0000313" key="2">
    <source>
        <dbReference type="EMBL" id="KAK0728645.1"/>
    </source>
</evidence>
<feature type="signal peptide" evidence="1">
    <location>
        <begin position="1"/>
        <end position="20"/>
    </location>
</feature>
<gene>
    <name evidence="2" type="ORF">B0T26DRAFT_180266</name>
</gene>
<dbReference type="EMBL" id="JAUIRO010000002">
    <property type="protein sequence ID" value="KAK0728645.1"/>
    <property type="molecule type" value="Genomic_DNA"/>
</dbReference>
<accession>A0AA40E6C1</accession>
<dbReference type="GeneID" id="85316883"/>
<feature type="chain" id="PRO_5041285625" evidence="1">
    <location>
        <begin position="21"/>
        <end position="137"/>
    </location>
</feature>
<name>A0AA40E6C1_9PEZI</name>
<dbReference type="AlphaFoldDB" id="A0AA40E6C1"/>
<proteinExistence type="predicted"/>
<organism evidence="2 3">
    <name type="scientific">Lasiosphaeria miniovina</name>
    <dbReference type="NCBI Taxonomy" id="1954250"/>
    <lineage>
        <taxon>Eukaryota</taxon>
        <taxon>Fungi</taxon>
        <taxon>Dikarya</taxon>
        <taxon>Ascomycota</taxon>
        <taxon>Pezizomycotina</taxon>
        <taxon>Sordariomycetes</taxon>
        <taxon>Sordariomycetidae</taxon>
        <taxon>Sordariales</taxon>
        <taxon>Lasiosphaeriaceae</taxon>
        <taxon>Lasiosphaeria</taxon>
    </lineage>
</organism>
<evidence type="ECO:0000256" key="1">
    <source>
        <dbReference type="SAM" id="SignalP"/>
    </source>
</evidence>
<reference evidence="2" key="1">
    <citation type="submission" date="2023-06" db="EMBL/GenBank/DDBJ databases">
        <title>Genome-scale phylogeny and comparative genomics of the fungal order Sordariales.</title>
        <authorList>
            <consortium name="Lawrence Berkeley National Laboratory"/>
            <person name="Hensen N."/>
            <person name="Bonometti L."/>
            <person name="Westerberg I."/>
            <person name="Brannstrom I.O."/>
            <person name="Guillou S."/>
            <person name="Cros-Aarteil S."/>
            <person name="Calhoun S."/>
            <person name="Haridas S."/>
            <person name="Kuo A."/>
            <person name="Mondo S."/>
            <person name="Pangilinan J."/>
            <person name="Riley R."/>
            <person name="LaButti K."/>
            <person name="Andreopoulos B."/>
            <person name="Lipzen A."/>
            <person name="Chen C."/>
            <person name="Yanf M."/>
            <person name="Daum C."/>
            <person name="Ng V."/>
            <person name="Clum A."/>
            <person name="Steindorff A."/>
            <person name="Ohm R."/>
            <person name="Martin F."/>
            <person name="Silar P."/>
            <person name="Natvig D."/>
            <person name="Lalanne C."/>
            <person name="Gautier V."/>
            <person name="Ament-velasquez S.L."/>
            <person name="Kruys A."/>
            <person name="Hutchinson M.I."/>
            <person name="Powell A.J."/>
            <person name="Barry K."/>
            <person name="Miller A.N."/>
            <person name="Grigoriev I.V."/>
            <person name="Debuchy R."/>
            <person name="Gladieux P."/>
            <person name="Thoren M.H."/>
            <person name="Johannesson H."/>
        </authorList>
    </citation>
    <scope>NUCLEOTIDE SEQUENCE</scope>
    <source>
        <strain evidence="2">SMH2392-1A</strain>
    </source>
</reference>
<dbReference type="Proteomes" id="UP001172101">
    <property type="component" value="Unassembled WGS sequence"/>
</dbReference>
<keyword evidence="3" id="KW-1185">Reference proteome</keyword>
<comment type="caution">
    <text evidence="2">The sequence shown here is derived from an EMBL/GenBank/DDBJ whole genome shotgun (WGS) entry which is preliminary data.</text>
</comment>
<sequence length="137" mass="15104">MTSLLFRLFQSMSLLPGKLAAARIPLVPDEETSGFIDHRSWLIHTRRIHSEYMSVGHVGHALVRNFWDLSTALLGAAQAGQLTAAETRDRHSSPSLQPEPFLVCKYTTLACPVNISKNTLLTLLFKKGVALAVHSNP</sequence>
<protein>
    <submittedName>
        <fullName evidence="2">Uncharacterized protein</fullName>
    </submittedName>
</protein>
<keyword evidence="1" id="KW-0732">Signal</keyword>
<evidence type="ECO:0000313" key="3">
    <source>
        <dbReference type="Proteomes" id="UP001172101"/>
    </source>
</evidence>
<dbReference type="RefSeq" id="XP_060301500.1">
    <property type="nucleotide sequence ID" value="XM_060433613.1"/>
</dbReference>